<dbReference type="PANTHER" id="PTHR31528">
    <property type="entry name" value="4-AMINO-5-HYDROXYMETHYL-2-METHYLPYRIMIDINE PHOSPHATE SYNTHASE THI11-RELATED"/>
    <property type="match status" value="1"/>
</dbReference>
<dbReference type="InterPro" id="IPR027939">
    <property type="entry name" value="NMT1/THI5"/>
</dbReference>
<dbReference type="Proteomes" id="UP000029995">
    <property type="component" value="Unassembled WGS sequence"/>
</dbReference>
<feature type="domain" description="SsuA/THI5-like" evidence="2">
    <location>
        <begin position="39"/>
        <end position="250"/>
    </location>
</feature>
<sequence>MQLFGRALALAFGLAAGLAAGAAPAADKVSFGTNWLAQAEHGGYYQALADGTYAKYGLDVTIVMGGPQAANRARLVAGQIDFFMGGTLDAFDSVKEGVPVINVAAIFQKDPQVLMAHPDQGIETIADLAKLDTLFLSGEGYDTYYRWLKSAYPGFRDEQYKPYTFNPAPFIADPKSGQQGYLTSEPRDIEEQAGWKPKVFLLADNGYGAYSTTIAAQQAMIDQNPDLVQRFVDASIIGWYNYLFGDPSAANALIKKDNPEMTDAQLAYGREQLKAAHIVIAGEAEAQGIGCMTAARYQGFYDSMVKAGVLEAGLDVSKAFTTRFVCKGIGLDLYKKLAGG</sequence>
<comment type="caution">
    <text evidence="3">The sequence shown here is derived from an EMBL/GenBank/DDBJ whole genome shotgun (WGS) entry which is preliminary data.</text>
</comment>
<dbReference type="GO" id="GO:0009228">
    <property type="term" value="P:thiamine biosynthetic process"/>
    <property type="evidence" value="ECO:0007669"/>
    <property type="project" value="InterPro"/>
</dbReference>
<evidence type="ECO:0000313" key="3">
    <source>
        <dbReference type="EMBL" id="KGM35786.1"/>
    </source>
</evidence>
<dbReference type="InterPro" id="IPR015168">
    <property type="entry name" value="SsuA/THI5"/>
</dbReference>
<gene>
    <name evidence="3" type="ORF">P409_02310</name>
</gene>
<evidence type="ECO:0000256" key="1">
    <source>
        <dbReference type="SAM" id="SignalP"/>
    </source>
</evidence>
<evidence type="ECO:0000313" key="4">
    <source>
        <dbReference type="Proteomes" id="UP000029995"/>
    </source>
</evidence>
<name>A0A0A0DAR7_9PROT</name>
<protein>
    <submittedName>
        <fullName evidence="3">Nitrate ABC transporter substrate-binding protein</fullName>
    </submittedName>
</protein>
<dbReference type="Gene3D" id="3.40.190.10">
    <property type="entry name" value="Periplasmic binding protein-like II"/>
    <property type="match status" value="2"/>
</dbReference>
<feature type="signal peptide" evidence="1">
    <location>
        <begin position="1"/>
        <end position="25"/>
    </location>
</feature>
<dbReference type="AlphaFoldDB" id="A0A0A0DAR7"/>
<reference evidence="3 4" key="1">
    <citation type="submission" date="2014-01" db="EMBL/GenBank/DDBJ databases">
        <title>Genome sequence determination for a cystic fibrosis isolate, Inquilinus limosus.</title>
        <authorList>
            <person name="Pino M."/>
            <person name="Di Conza J."/>
            <person name="Gutkind G."/>
        </authorList>
    </citation>
    <scope>NUCLEOTIDE SEQUENCE [LARGE SCALE GENOMIC DNA]</scope>
    <source>
        <strain evidence="3 4">MP06</strain>
    </source>
</reference>
<feature type="chain" id="PRO_5001960601" evidence="1">
    <location>
        <begin position="26"/>
        <end position="340"/>
    </location>
</feature>
<dbReference type="SUPFAM" id="SSF53850">
    <property type="entry name" value="Periplasmic binding protein-like II"/>
    <property type="match status" value="1"/>
</dbReference>
<dbReference type="EMBL" id="JANX01000011">
    <property type="protein sequence ID" value="KGM35786.1"/>
    <property type="molecule type" value="Genomic_DNA"/>
</dbReference>
<dbReference type="Pfam" id="PF09084">
    <property type="entry name" value="NMT1"/>
    <property type="match status" value="1"/>
</dbReference>
<keyword evidence="1" id="KW-0732">Signal</keyword>
<dbReference type="OrthoDB" id="7431968at2"/>
<proteinExistence type="predicted"/>
<organism evidence="3 4">
    <name type="scientific">Inquilinus limosus MP06</name>
    <dbReference type="NCBI Taxonomy" id="1398085"/>
    <lineage>
        <taxon>Bacteria</taxon>
        <taxon>Pseudomonadati</taxon>
        <taxon>Pseudomonadota</taxon>
        <taxon>Alphaproteobacteria</taxon>
        <taxon>Rhodospirillales</taxon>
        <taxon>Rhodospirillaceae</taxon>
        <taxon>Inquilinus</taxon>
    </lineage>
</organism>
<dbReference type="PANTHER" id="PTHR31528:SF3">
    <property type="entry name" value="THIAMINE BIOSYNTHESIS PROTEIN HI_0357-RELATED"/>
    <property type="match status" value="1"/>
</dbReference>
<evidence type="ECO:0000259" key="2">
    <source>
        <dbReference type="Pfam" id="PF09084"/>
    </source>
</evidence>
<accession>A0A0A0DAR7</accession>
<dbReference type="RefSeq" id="WP_034831392.1">
    <property type="nucleotide sequence ID" value="NZ_JANX01000011.1"/>
</dbReference>